<keyword evidence="2" id="KW-1185">Reference proteome</keyword>
<dbReference type="AlphaFoldDB" id="A0A809SIM6"/>
<evidence type="ECO:0000313" key="1">
    <source>
        <dbReference type="EMBL" id="BBP02150.1"/>
    </source>
</evidence>
<protein>
    <submittedName>
        <fullName evidence="1">Uncharacterized protein</fullName>
    </submittedName>
</protein>
<accession>A0A809SIM6</accession>
<evidence type="ECO:0000313" key="2">
    <source>
        <dbReference type="Proteomes" id="UP000463939"/>
    </source>
</evidence>
<sequence length="177" mass="20115">MKWLLAGLIVVVAAGVGWHGHRYMQLQHAVDNRKNELAVVRQQRMQMQRDMTWWNLHRIDYQLLVNASFIGKDARVTWYRQLNTLSAIAGVQHAEFDILAKNPSQPEQRIANRVLMETPVHWHGEVAHEGVLADVLAKLESGGSGLFSVRSCDLTHEQDDAPIVVDCAFVWQVLELS</sequence>
<name>A0A809SIM6_9PROT</name>
<gene>
    <name evidence="1" type="ORF">SFSGTM_28580</name>
</gene>
<proteinExistence type="predicted"/>
<dbReference type="KEGG" id="sniv:SFSGTM_28580"/>
<dbReference type="RefSeq" id="WP_162085822.1">
    <property type="nucleotide sequence ID" value="NZ_AP021881.1"/>
</dbReference>
<reference evidence="2" key="1">
    <citation type="submission" date="2019-11" db="EMBL/GenBank/DDBJ databases">
        <title>Isolation and characterization of a novel species in the genus Sulfuriferula.</title>
        <authorList>
            <person name="Mochizuki J."/>
            <person name="Kojima H."/>
            <person name="Fukui M."/>
        </authorList>
    </citation>
    <scope>NUCLEOTIDE SEQUENCE [LARGE SCALE GENOMIC DNA]</scope>
    <source>
        <strain evidence="2">SGTM</strain>
    </source>
</reference>
<dbReference type="Proteomes" id="UP000463939">
    <property type="component" value="Chromosome"/>
</dbReference>
<dbReference type="EMBL" id="AP021881">
    <property type="protein sequence ID" value="BBP02150.1"/>
    <property type="molecule type" value="Genomic_DNA"/>
</dbReference>
<organism evidence="1 2">
    <name type="scientific">Sulfuriferula nivalis</name>
    <dbReference type="NCBI Taxonomy" id="2675298"/>
    <lineage>
        <taxon>Bacteria</taxon>
        <taxon>Pseudomonadati</taxon>
        <taxon>Pseudomonadota</taxon>
        <taxon>Betaproteobacteria</taxon>
        <taxon>Nitrosomonadales</taxon>
        <taxon>Sulfuricellaceae</taxon>
        <taxon>Sulfuriferula</taxon>
    </lineage>
</organism>